<dbReference type="GO" id="GO:0015074">
    <property type="term" value="P:DNA integration"/>
    <property type="evidence" value="ECO:0007669"/>
    <property type="project" value="InterPro"/>
</dbReference>
<dbReference type="InterPro" id="IPR047797">
    <property type="entry name" value="ISNCY_transpos"/>
</dbReference>
<dbReference type="InterPro" id="IPR009057">
    <property type="entry name" value="Homeodomain-like_sf"/>
</dbReference>
<organism evidence="3 4">
    <name type="scientific">Klebsiella grimontii</name>
    <dbReference type="NCBI Taxonomy" id="2058152"/>
    <lineage>
        <taxon>Bacteria</taxon>
        <taxon>Pseudomonadati</taxon>
        <taxon>Pseudomonadota</taxon>
        <taxon>Gammaproteobacteria</taxon>
        <taxon>Enterobacterales</taxon>
        <taxon>Enterobacteriaceae</taxon>
        <taxon>Klebsiella/Raoultella group</taxon>
        <taxon>Klebsiella</taxon>
    </lineage>
</organism>
<sequence>MLVTMSDKELSRINIIQSVVEKRMRRRDAAHQLALTERQTQRLMNRFRESGAAGLVNLRRGRPGNHRLPESLKLRVLSLLHDHYSDFGPTLAAEKLRERHNITVSVETLRKWMTADGLWVPYSRRRPRVHQPRYRRDCLGELIQIDGSPHDWFEGSAPKCCLLVFIDDATGRLMHLRFGETESAFDYMMATREYLEQHGKPLAFYSDKHGIFRVNNGGTTTTGITQFGRVLSELGIELICANSPQAKGRVERANQTLQDRLIKEMRLEGISSIEDANAWMDSFIIDFNRRFARPAKYPKDLHRPVVESSEDLDDIFAWQESRKLSKTLTFRYDKMIYLVEPTEENTRIAGEKITVYDYPDGTLAFKYGYRSLNYQVFDKLECIDQGQIVDNKRLGAVLKLAQDKMDELDREGKRDRSKKMPKRRAQARVQEQLKAINPVLANPEEFRASLKR</sequence>
<accession>A0A285B3S1</accession>
<proteinExistence type="predicted"/>
<feature type="region of interest" description="Disordered" evidence="1">
    <location>
        <begin position="407"/>
        <end position="436"/>
    </location>
</feature>
<gene>
    <name evidence="3" type="ORF">KOSB73_260328</name>
</gene>
<dbReference type="InterPro" id="IPR036397">
    <property type="entry name" value="RNaseH_sf"/>
</dbReference>
<protein>
    <submittedName>
        <fullName evidence="3">Transposase</fullName>
    </submittedName>
</protein>
<evidence type="ECO:0000313" key="3">
    <source>
        <dbReference type="EMBL" id="SNU35604.1"/>
    </source>
</evidence>
<dbReference type="GO" id="GO:0003676">
    <property type="term" value="F:nucleic acid binding"/>
    <property type="evidence" value="ECO:0007669"/>
    <property type="project" value="InterPro"/>
</dbReference>
<dbReference type="PROSITE" id="PS50994">
    <property type="entry name" value="INTEGRASE"/>
    <property type="match status" value="1"/>
</dbReference>
<dbReference type="SUPFAM" id="SSF53098">
    <property type="entry name" value="Ribonuclease H-like"/>
    <property type="match status" value="1"/>
</dbReference>
<dbReference type="Pfam" id="PF13565">
    <property type="entry name" value="HTH_32"/>
    <property type="match status" value="1"/>
</dbReference>
<dbReference type="InterPro" id="IPR001584">
    <property type="entry name" value="Integrase_cat-core"/>
</dbReference>
<dbReference type="PANTHER" id="PTHR35004:SF7">
    <property type="entry name" value="INTEGRASE PROTEIN"/>
    <property type="match status" value="1"/>
</dbReference>
<dbReference type="PANTHER" id="PTHR35004">
    <property type="entry name" value="TRANSPOSASE RV3428C-RELATED"/>
    <property type="match status" value="1"/>
</dbReference>
<dbReference type="Gene3D" id="3.30.420.10">
    <property type="entry name" value="Ribonuclease H-like superfamily/Ribonuclease H"/>
    <property type="match status" value="1"/>
</dbReference>
<dbReference type="Proteomes" id="UP000220639">
    <property type="component" value="Unassembled WGS sequence"/>
</dbReference>
<dbReference type="NCBIfam" id="NF033594">
    <property type="entry name" value="transpos_ISNCY_2"/>
    <property type="match status" value="1"/>
</dbReference>
<evidence type="ECO:0000259" key="2">
    <source>
        <dbReference type="PROSITE" id="PS50994"/>
    </source>
</evidence>
<dbReference type="AlphaFoldDB" id="A0A285B3S1"/>
<feature type="compositionally biased region" description="Basic residues" evidence="1">
    <location>
        <begin position="415"/>
        <end position="426"/>
    </location>
</feature>
<evidence type="ECO:0000313" key="4">
    <source>
        <dbReference type="Proteomes" id="UP000220639"/>
    </source>
</evidence>
<feature type="domain" description="Integrase catalytic" evidence="2">
    <location>
        <begin position="128"/>
        <end position="312"/>
    </location>
</feature>
<dbReference type="SUPFAM" id="SSF46689">
    <property type="entry name" value="Homeodomain-like"/>
    <property type="match status" value="1"/>
</dbReference>
<dbReference type="EMBL" id="FZTC01000019">
    <property type="protein sequence ID" value="SNU35604.1"/>
    <property type="molecule type" value="Genomic_DNA"/>
</dbReference>
<dbReference type="InterPro" id="IPR012337">
    <property type="entry name" value="RNaseH-like_sf"/>
</dbReference>
<reference evidence="4" key="1">
    <citation type="submission" date="2017-08" db="EMBL/GenBank/DDBJ databases">
        <authorList>
            <person name="Brisse S."/>
        </authorList>
    </citation>
    <scope>NUCLEOTIDE SEQUENCE [LARGE SCALE GENOMIC DNA]</scope>
    <source>
        <strain evidence="4">06D021</strain>
    </source>
</reference>
<name>A0A285B3S1_9ENTR</name>
<evidence type="ECO:0000256" key="1">
    <source>
        <dbReference type="SAM" id="MobiDB-lite"/>
    </source>
</evidence>